<dbReference type="EMBL" id="DSJT01000032">
    <property type="protein sequence ID" value="HEF87765.1"/>
    <property type="molecule type" value="Genomic_DNA"/>
</dbReference>
<evidence type="ECO:0000256" key="11">
    <source>
        <dbReference type="ARBA" id="ARBA00023317"/>
    </source>
</evidence>
<reference evidence="16" key="1">
    <citation type="journal article" date="2020" name="mSystems">
        <title>Genome- and Community-Level Interaction Insights into Carbon Utilization and Element Cycling Functions of Hydrothermarchaeota in Hydrothermal Sediment.</title>
        <authorList>
            <person name="Zhou Z."/>
            <person name="Liu Y."/>
            <person name="Xu W."/>
            <person name="Pan J."/>
            <person name="Luo Z.H."/>
            <person name="Li M."/>
        </authorList>
    </citation>
    <scope>NUCLEOTIDE SEQUENCE [LARGE SCALE GENOMIC DNA]</scope>
    <source>
        <strain evidence="16">SpSt-23</strain>
    </source>
</reference>
<dbReference type="AlphaFoldDB" id="A0A7C2FYF9"/>
<dbReference type="GO" id="GO:0016301">
    <property type="term" value="F:kinase activity"/>
    <property type="evidence" value="ECO:0007669"/>
    <property type="project" value="UniProtKB-KW"/>
</dbReference>
<proteinExistence type="inferred from homology"/>
<dbReference type="InterPro" id="IPR036918">
    <property type="entry name" value="Pyrv_Knase_C_sf"/>
</dbReference>
<sequence>MNPRVKILATLGPSSGDFETVRRMIREGASGFRINYAHGDARAWDLYVKTVRDASAELGVTVSIIGDLPGPQVRSGDFEEFSVSRGDQVRLEHAPVGSSPRSIPVAVRELFTTLEPGDVVLYGDGEISLRVLSVEEHSSTLLVLNDGVVKPRKKIVVQGKEISLPMLSGRDVELLNHAVSNQLTYVALSYVRTPRDVELVKNLLKTRSFQPRVIAKIETRSAYLNLKEIAGSADAVLVARGDLGLHFPLEEIPLIQKKIAAVADSLGKPCIVATQVMESMIENPRPSRSDVVDVYNSVYDMVDALMLTNETAVGKYPVETVRWARRIIETAESSLDPATVQRSRRVGGGLREKYAYGLLSLAESLNAKILVYTKGNTVPPLISKHRPLVPVYVGTSSKAVAEALTIYYGLTPVNLEGVGGDMDYEKGVEELYRVVREKRLVDIGDVVVKAYVKSGTGVHEIIIEEVR</sequence>
<dbReference type="Pfam" id="PF00224">
    <property type="entry name" value="PK"/>
    <property type="match status" value="1"/>
</dbReference>
<dbReference type="InterPro" id="IPR011037">
    <property type="entry name" value="Pyrv_Knase-like_insert_dom_sf"/>
</dbReference>
<keyword evidence="11 16" id="KW-0670">Pyruvate</keyword>
<comment type="pathway">
    <text evidence="1 13">Carbohydrate degradation; glycolysis; pyruvate from D-glyceraldehyde 3-phosphate: step 5/5.</text>
</comment>
<dbReference type="Pfam" id="PF02887">
    <property type="entry name" value="PK_C"/>
    <property type="match status" value="1"/>
</dbReference>
<evidence type="ECO:0000256" key="2">
    <source>
        <dbReference type="ARBA" id="ARBA00008663"/>
    </source>
</evidence>
<dbReference type="NCBIfam" id="TIGR01064">
    <property type="entry name" value="pyruv_kin"/>
    <property type="match status" value="1"/>
</dbReference>
<evidence type="ECO:0000256" key="13">
    <source>
        <dbReference type="RuleBase" id="RU000504"/>
    </source>
</evidence>
<dbReference type="InterPro" id="IPR040442">
    <property type="entry name" value="Pyrv_kinase-like_dom_sf"/>
</dbReference>
<dbReference type="PANTHER" id="PTHR11817">
    <property type="entry name" value="PYRUVATE KINASE"/>
    <property type="match status" value="1"/>
</dbReference>
<dbReference type="UniPathway" id="UPA00109">
    <property type="reaction ID" value="UER00188"/>
</dbReference>
<dbReference type="PRINTS" id="PR01050">
    <property type="entry name" value="PYRUVTKNASE"/>
</dbReference>
<name>A0A7C2FYF9_9CREN</name>
<dbReference type="SUPFAM" id="SSF52935">
    <property type="entry name" value="PK C-terminal domain-like"/>
    <property type="match status" value="1"/>
</dbReference>
<organism evidence="16">
    <name type="scientific">Thermosphaera aggregans</name>
    <dbReference type="NCBI Taxonomy" id="54254"/>
    <lineage>
        <taxon>Archaea</taxon>
        <taxon>Thermoproteota</taxon>
        <taxon>Thermoprotei</taxon>
        <taxon>Desulfurococcales</taxon>
        <taxon>Desulfurococcaceae</taxon>
        <taxon>Thermosphaera</taxon>
    </lineage>
</organism>
<evidence type="ECO:0000256" key="4">
    <source>
        <dbReference type="ARBA" id="ARBA00022679"/>
    </source>
</evidence>
<evidence type="ECO:0000256" key="3">
    <source>
        <dbReference type="ARBA" id="ARBA00012142"/>
    </source>
</evidence>
<protein>
    <recommendedName>
        <fullName evidence="3 12">Pyruvate kinase</fullName>
        <ecNumber evidence="3 12">2.7.1.40</ecNumber>
    </recommendedName>
</protein>
<evidence type="ECO:0000256" key="12">
    <source>
        <dbReference type="NCBIfam" id="TIGR01064"/>
    </source>
</evidence>
<dbReference type="SUPFAM" id="SSF51621">
    <property type="entry name" value="Phosphoenolpyruvate/pyruvate domain"/>
    <property type="match status" value="1"/>
</dbReference>
<feature type="domain" description="Pyruvate kinase C-terminal" evidence="15">
    <location>
        <begin position="355"/>
        <end position="448"/>
    </location>
</feature>
<evidence type="ECO:0000256" key="5">
    <source>
        <dbReference type="ARBA" id="ARBA00022723"/>
    </source>
</evidence>
<dbReference type="InterPro" id="IPR015793">
    <property type="entry name" value="Pyrv_Knase_brl"/>
</dbReference>
<dbReference type="Gene3D" id="3.20.20.60">
    <property type="entry name" value="Phosphoenolpyruvate-binding domains"/>
    <property type="match status" value="1"/>
</dbReference>
<keyword evidence="5" id="KW-0479">Metal-binding</keyword>
<dbReference type="GO" id="GO:0030955">
    <property type="term" value="F:potassium ion binding"/>
    <property type="evidence" value="ECO:0007669"/>
    <property type="project" value="UniProtKB-UniRule"/>
</dbReference>
<evidence type="ECO:0000259" key="15">
    <source>
        <dbReference type="Pfam" id="PF02887"/>
    </source>
</evidence>
<dbReference type="InterPro" id="IPR015795">
    <property type="entry name" value="Pyrv_Knase_C"/>
</dbReference>
<evidence type="ECO:0000259" key="14">
    <source>
        <dbReference type="Pfam" id="PF00224"/>
    </source>
</evidence>
<keyword evidence="7 13" id="KW-0418">Kinase</keyword>
<dbReference type="EC" id="2.7.1.40" evidence="3 12"/>
<keyword evidence="8" id="KW-0067">ATP-binding</keyword>
<evidence type="ECO:0000256" key="8">
    <source>
        <dbReference type="ARBA" id="ARBA00022840"/>
    </source>
</evidence>
<accession>A0A7C2FYF9</accession>
<evidence type="ECO:0000256" key="9">
    <source>
        <dbReference type="ARBA" id="ARBA00022842"/>
    </source>
</evidence>
<gene>
    <name evidence="16" type="primary">pyk</name>
    <name evidence="16" type="ORF">ENP55_05710</name>
</gene>
<evidence type="ECO:0000313" key="16">
    <source>
        <dbReference type="EMBL" id="HEF87765.1"/>
    </source>
</evidence>
<evidence type="ECO:0000256" key="10">
    <source>
        <dbReference type="ARBA" id="ARBA00023152"/>
    </source>
</evidence>
<keyword evidence="10 13" id="KW-0324">Glycolysis</keyword>
<dbReference type="GO" id="GO:0000287">
    <property type="term" value="F:magnesium ion binding"/>
    <property type="evidence" value="ECO:0007669"/>
    <property type="project" value="UniProtKB-UniRule"/>
</dbReference>
<dbReference type="GO" id="GO:0004743">
    <property type="term" value="F:pyruvate kinase activity"/>
    <property type="evidence" value="ECO:0007669"/>
    <property type="project" value="UniProtKB-UniRule"/>
</dbReference>
<comment type="caution">
    <text evidence="16">The sequence shown here is derived from an EMBL/GenBank/DDBJ whole genome shotgun (WGS) entry which is preliminary data.</text>
</comment>
<dbReference type="InterPro" id="IPR015813">
    <property type="entry name" value="Pyrv/PenolPyrv_kinase-like_dom"/>
</dbReference>
<dbReference type="SUPFAM" id="SSF50800">
    <property type="entry name" value="PK beta-barrel domain-like"/>
    <property type="match status" value="1"/>
</dbReference>
<comment type="catalytic activity">
    <reaction evidence="13">
        <text>pyruvate + ATP = phosphoenolpyruvate + ADP + H(+)</text>
        <dbReference type="Rhea" id="RHEA:18157"/>
        <dbReference type="ChEBI" id="CHEBI:15361"/>
        <dbReference type="ChEBI" id="CHEBI:15378"/>
        <dbReference type="ChEBI" id="CHEBI:30616"/>
        <dbReference type="ChEBI" id="CHEBI:58702"/>
        <dbReference type="ChEBI" id="CHEBI:456216"/>
        <dbReference type="EC" id="2.7.1.40"/>
    </reaction>
</comment>
<keyword evidence="6" id="KW-0547">Nucleotide-binding</keyword>
<evidence type="ECO:0000256" key="1">
    <source>
        <dbReference type="ARBA" id="ARBA00004997"/>
    </source>
</evidence>
<dbReference type="GO" id="GO:0005524">
    <property type="term" value="F:ATP binding"/>
    <property type="evidence" value="ECO:0007669"/>
    <property type="project" value="UniProtKB-KW"/>
</dbReference>
<dbReference type="InterPro" id="IPR015806">
    <property type="entry name" value="Pyrv_Knase_insert_dom_sf"/>
</dbReference>
<evidence type="ECO:0000256" key="6">
    <source>
        <dbReference type="ARBA" id="ARBA00022741"/>
    </source>
</evidence>
<evidence type="ECO:0000256" key="7">
    <source>
        <dbReference type="ARBA" id="ARBA00022777"/>
    </source>
</evidence>
<keyword evidence="9 13" id="KW-0460">Magnesium</keyword>
<dbReference type="Gene3D" id="3.40.1380.20">
    <property type="entry name" value="Pyruvate kinase, C-terminal domain"/>
    <property type="match status" value="1"/>
</dbReference>
<keyword evidence="4 13" id="KW-0808">Transferase</keyword>
<comment type="similarity">
    <text evidence="2 13">Belongs to the pyruvate kinase family.</text>
</comment>
<dbReference type="InterPro" id="IPR001697">
    <property type="entry name" value="Pyr_Knase"/>
</dbReference>
<dbReference type="Gene3D" id="2.40.33.10">
    <property type="entry name" value="PK beta-barrel domain-like"/>
    <property type="match status" value="1"/>
</dbReference>
<feature type="domain" description="Pyruvate kinase barrel" evidence="14">
    <location>
        <begin position="4"/>
        <end position="321"/>
    </location>
</feature>